<dbReference type="EMBL" id="BONV01000031">
    <property type="protein sequence ID" value="GIG82472.1"/>
    <property type="molecule type" value="Genomic_DNA"/>
</dbReference>
<gene>
    <name evidence="1" type="ORF">Pka01_55990</name>
</gene>
<dbReference type="AlphaFoldDB" id="A0A8J3PWP6"/>
<keyword evidence="2" id="KW-1185">Reference proteome</keyword>
<organism evidence="1 2">
    <name type="scientific">Planotetraspora kaengkrachanensis</name>
    <dbReference type="NCBI Taxonomy" id="575193"/>
    <lineage>
        <taxon>Bacteria</taxon>
        <taxon>Bacillati</taxon>
        <taxon>Actinomycetota</taxon>
        <taxon>Actinomycetes</taxon>
        <taxon>Streptosporangiales</taxon>
        <taxon>Streptosporangiaceae</taxon>
        <taxon>Planotetraspora</taxon>
    </lineage>
</organism>
<evidence type="ECO:0000313" key="1">
    <source>
        <dbReference type="EMBL" id="GIG82472.1"/>
    </source>
</evidence>
<accession>A0A8J3PWP6</accession>
<name>A0A8J3PWP6_9ACTN</name>
<dbReference type="Proteomes" id="UP000630097">
    <property type="component" value="Unassembled WGS sequence"/>
</dbReference>
<reference evidence="1 2" key="1">
    <citation type="submission" date="2021-01" db="EMBL/GenBank/DDBJ databases">
        <title>Whole genome shotgun sequence of Planotetraspora kaengkrachanensis NBRC 104272.</title>
        <authorList>
            <person name="Komaki H."/>
            <person name="Tamura T."/>
        </authorList>
    </citation>
    <scope>NUCLEOTIDE SEQUENCE [LARGE SCALE GENOMIC DNA]</scope>
    <source>
        <strain evidence="1 2">NBRC 104272</strain>
    </source>
</reference>
<comment type="caution">
    <text evidence="1">The sequence shown here is derived from an EMBL/GenBank/DDBJ whole genome shotgun (WGS) entry which is preliminary data.</text>
</comment>
<sequence>MEPEHPSAITEFAEWRDAMAAVLEELARVLPFQEDRIRASNEATSARTQAAQIRAEVAMDDN</sequence>
<protein>
    <submittedName>
        <fullName evidence="1">Uncharacterized protein</fullName>
    </submittedName>
</protein>
<evidence type="ECO:0000313" key="2">
    <source>
        <dbReference type="Proteomes" id="UP000630097"/>
    </source>
</evidence>
<proteinExistence type="predicted"/>